<keyword evidence="3" id="KW-1185">Reference proteome</keyword>
<sequence>MSRQVQSRNIAPRPENSGRRKRARLLNAQMIQLKAKASRREGKRVPRPKSRLCSSHTALRHKGRDFGDSWERESDYLVRAPGTGHSIGWETILFNLGRKKNRAFWGEPSKRERLPSVGQKVEMCRSRKRAVTGRRIRVTRAVAVPSEKGQNSPRHRAVHLLSEMADVNAAPSPIVDGIKNGTRLPKKEVDFPRVRCTPLVAASTREGFCGADMLIRLLGSPPTFCHSNITHNTVRNFRSVKISVFNLTTATWIRRQALIPYSDPLRMPKYD</sequence>
<comment type="caution">
    <text evidence="2">The sequence shown here is derived from an EMBL/GenBank/DDBJ whole genome shotgun (WGS) entry which is preliminary data.</text>
</comment>
<proteinExistence type="predicted"/>
<organism evidence="2 3">
    <name type="scientific">Mycena albidolilacea</name>
    <dbReference type="NCBI Taxonomy" id="1033008"/>
    <lineage>
        <taxon>Eukaryota</taxon>
        <taxon>Fungi</taxon>
        <taxon>Dikarya</taxon>
        <taxon>Basidiomycota</taxon>
        <taxon>Agaricomycotina</taxon>
        <taxon>Agaricomycetes</taxon>
        <taxon>Agaricomycetidae</taxon>
        <taxon>Agaricales</taxon>
        <taxon>Marasmiineae</taxon>
        <taxon>Mycenaceae</taxon>
        <taxon>Mycena</taxon>
    </lineage>
</organism>
<accession>A0AAD7E9C7</accession>
<dbReference type="EMBL" id="JARIHO010000099">
    <property type="protein sequence ID" value="KAJ7304721.1"/>
    <property type="molecule type" value="Genomic_DNA"/>
</dbReference>
<evidence type="ECO:0000313" key="2">
    <source>
        <dbReference type="EMBL" id="KAJ7304721.1"/>
    </source>
</evidence>
<protein>
    <submittedName>
        <fullName evidence="2">Uncharacterized protein</fullName>
    </submittedName>
</protein>
<dbReference type="AlphaFoldDB" id="A0AAD7E9C7"/>
<feature type="region of interest" description="Disordered" evidence="1">
    <location>
        <begin position="1"/>
        <end position="20"/>
    </location>
</feature>
<name>A0AAD7E9C7_9AGAR</name>
<evidence type="ECO:0000256" key="1">
    <source>
        <dbReference type="SAM" id="MobiDB-lite"/>
    </source>
</evidence>
<reference evidence="2" key="1">
    <citation type="submission" date="2023-03" db="EMBL/GenBank/DDBJ databases">
        <title>Massive genome expansion in bonnet fungi (Mycena s.s.) driven by repeated elements and novel gene families across ecological guilds.</title>
        <authorList>
            <consortium name="Lawrence Berkeley National Laboratory"/>
            <person name="Harder C.B."/>
            <person name="Miyauchi S."/>
            <person name="Viragh M."/>
            <person name="Kuo A."/>
            <person name="Thoen E."/>
            <person name="Andreopoulos B."/>
            <person name="Lu D."/>
            <person name="Skrede I."/>
            <person name="Drula E."/>
            <person name="Henrissat B."/>
            <person name="Morin E."/>
            <person name="Kohler A."/>
            <person name="Barry K."/>
            <person name="LaButti K."/>
            <person name="Morin E."/>
            <person name="Salamov A."/>
            <person name="Lipzen A."/>
            <person name="Mereny Z."/>
            <person name="Hegedus B."/>
            <person name="Baldrian P."/>
            <person name="Stursova M."/>
            <person name="Weitz H."/>
            <person name="Taylor A."/>
            <person name="Grigoriev I.V."/>
            <person name="Nagy L.G."/>
            <person name="Martin F."/>
            <person name="Kauserud H."/>
        </authorList>
    </citation>
    <scope>NUCLEOTIDE SEQUENCE</scope>
    <source>
        <strain evidence="2">CBHHK002</strain>
    </source>
</reference>
<gene>
    <name evidence="2" type="ORF">DFH08DRAFT_825295</name>
</gene>
<dbReference type="Proteomes" id="UP001218218">
    <property type="component" value="Unassembled WGS sequence"/>
</dbReference>
<evidence type="ECO:0000313" key="3">
    <source>
        <dbReference type="Proteomes" id="UP001218218"/>
    </source>
</evidence>